<comment type="caution">
    <text evidence="2">The sequence shown here is derived from an EMBL/GenBank/DDBJ whole genome shotgun (WGS) entry which is preliminary data.</text>
</comment>
<organism evidence="2 3">
    <name type="scientific">Amycolatopsis taiwanensis</name>
    <dbReference type="NCBI Taxonomy" id="342230"/>
    <lineage>
        <taxon>Bacteria</taxon>
        <taxon>Bacillati</taxon>
        <taxon>Actinomycetota</taxon>
        <taxon>Actinomycetes</taxon>
        <taxon>Pseudonocardiales</taxon>
        <taxon>Pseudonocardiaceae</taxon>
        <taxon>Amycolatopsis</taxon>
    </lineage>
</organism>
<dbReference type="InterPro" id="IPR029058">
    <property type="entry name" value="AB_hydrolase_fold"/>
</dbReference>
<evidence type="ECO:0000256" key="1">
    <source>
        <dbReference type="SAM" id="SignalP"/>
    </source>
</evidence>
<keyword evidence="2" id="KW-0378">Hydrolase</keyword>
<dbReference type="EMBL" id="BSTI01000010">
    <property type="protein sequence ID" value="GLY68009.1"/>
    <property type="molecule type" value="Genomic_DNA"/>
</dbReference>
<dbReference type="AlphaFoldDB" id="A0A9W6R2M2"/>
<protein>
    <submittedName>
        <fullName evidence="2">Alpha/beta hydrolase</fullName>
    </submittedName>
</protein>
<reference evidence="2" key="1">
    <citation type="submission" date="2023-03" db="EMBL/GenBank/DDBJ databases">
        <title>Amycolatopsis taiwanensis NBRC 103393.</title>
        <authorList>
            <person name="Ichikawa N."/>
            <person name="Sato H."/>
            <person name="Tonouchi N."/>
        </authorList>
    </citation>
    <scope>NUCLEOTIDE SEQUENCE</scope>
    <source>
        <strain evidence="2">NBRC 103393</strain>
    </source>
</reference>
<proteinExistence type="predicted"/>
<gene>
    <name evidence="2" type="ORF">Atai01_46280</name>
</gene>
<sequence length="456" mass="49264">MVLLVGLVAGLTVATGTAGAVEPGRHTYTGTLNGADYRVETPQHWNGTLILFSHGYVPEGVPIPPGIPLANRAETEQWLLDHGYALAGSDFRGRVGMVAKEALEDQIALLDWFDATIGKPRRTIASGFSMGGGIATRLAERNPGRFDGVLAISGQQDVQATMNRGLDVTFAVRTLLTDDQRLELVKAVDPGHSVQVLQRAVQQALTTPAGRAKLALIGAIGGLSGWASAHQPQPTDLVERIRQQEWWIESAYIATLGPQGRLDLERRAGGNPSFNVGVDYAGELARSGQRDLVEQAYRAAGADVRDDLRRLADAPRVTPDPQALWWMYRFGVTAGTTPTPVVTLHGVAEGIVASDARWYGEQVRLAGHPDRLRQLYVGRGDHGPFSAADEILALQTLLDRVETGTWPDTSPNTLNTRAATFTPQQQTVFDIFTATDQIQPPAFTGQQPPRALRPSL</sequence>
<keyword evidence="3" id="KW-1185">Reference proteome</keyword>
<evidence type="ECO:0000313" key="2">
    <source>
        <dbReference type="EMBL" id="GLY68009.1"/>
    </source>
</evidence>
<dbReference type="GO" id="GO:0016787">
    <property type="term" value="F:hydrolase activity"/>
    <property type="evidence" value="ECO:0007669"/>
    <property type="project" value="UniProtKB-KW"/>
</dbReference>
<accession>A0A9W6R2M2</accession>
<feature type="chain" id="PRO_5040761319" evidence="1">
    <location>
        <begin position="21"/>
        <end position="456"/>
    </location>
</feature>
<dbReference type="Proteomes" id="UP001165136">
    <property type="component" value="Unassembled WGS sequence"/>
</dbReference>
<feature type="signal peptide" evidence="1">
    <location>
        <begin position="1"/>
        <end position="20"/>
    </location>
</feature>
<dbReference type="Gene3D" id="3.40.50.1820">
    <property type="entry name" value="alpha/beta hydrolase"/>
    <property type="match status" value="1"/>
</dbReference>
<dbReference type="SUPFAM" id="SSF53474">
    <property type="entry name" value="alpha/beta-Hydrolases"/>
    <property type="match status" value="1"/>
</dbReference>
<name>A0A9W6R2M2_9PSEU</name>
<keyword evidence="1" id="KW-0732">Signal</keyword>
<evidence type="ECO:0000313" key="3">
    <source>
        <dbReference type="Proteomes" id="UP001165136"/>
    </source>
</evidence>